<evidence type="ECO:0000256" key="5">
    <source>
        <dbReference type="ARBA" id="ARBA00022801"/>
    </source>
</evidence>
<evidence type="ECO:0000256" key="7">
    <source>
        <dbReference type="ARBA" id="ARBA00023211"/>
    </source>
</evidence>
<evidence type="ECO:0000256" key="1">
    <source>
        <dbReference type="ARBA" id="ARBA00001936"/>
    </source>
</evidence>
<dbReference type="OrthoDB" id="2011998at2759"/>
<organism evidence="9">
    <name type="scientific">Eucalyptus grandis</name>
    <name type="common">Flooded gum</name>
    <dbReference type="NCBI Taxonomy" id="71139"/>
    <lineage>
        <taxon>Eukaryota</taxon>
        <taxon>Viridiplantae</taxon>
        <taxon>Streptophyta</taxon>
        <taxon>Embryophyta</taxon>
        <taxon>Tracheophyta</taxon>
        <taxon>Spermatophyta</taxon>
        <taxon>Magnoliopsida</taxon>
        <taxon>eudicotyledons</taxon>
        <taxon>Gunneridae</taxon>
        <taxon>Pentapetalae</taxon>
        <taxon>rosids</taxon>
        <taxon>malvids</taxon>
        <taxon>Myrtales</taxon>
        <taxon>Myrtaceae</taxon>
        <taxon>Myrtoideae</taxon>
        <taxon>Eucalypteae</taxon>
        <taxon>Eucalyptus</taxon>
    </lineage>
</organism>
<dbReference type="InterPro" id="IPR020084">
    <property type="entry name" value="NUDIX_hydrolase_CS"/>
</dbReference>
<feature type="domain" description="Nudix hydrolase" evidence="8">
    <location>
        <begin position="50"/>
        <end position="187"/>
    </location>
</feature>
<dbReference type="CDD" id="cd04666">
    <property type="entry name" value="NUDIX_DIPP2_like_Nudt4"/>
    <property type="match status" value="1"/>
</dbReference>
<dbReference type="AlphaFoldDB" id="A0A059A3D2"/>
<proteinExistence type="inferred from homology"/>
<dbReference type="GO" id="GO:0016462">
    <property type="term" value="F:pyrophosphatase activity"/>
    <property type="evidence" value="ECO:0007669"/>
    <property type="project" value="InterPro"/>
</dbReference>
<dbReference type="PROSITE" id="PS00893">
    <property type="entry name" value="NUDIX_BOX"/>
    <property type="match status" value="1"/>
</dbReference>
<comment type="cofactor">
    <cofactor evidence="1">
        <name>Mn(2+)</name>
        <dbReference type="ChEBI" id="CHEBI:29035"/>
    </cofactor>
</comment>
<keyword evidence="5" id="KW-0378">Hydrolase</keyword>
<dbReference type="eggNOG" id="KOG2839">
    <property type="taxonomic scope" value="Eukaryota"/>
</dbReference>
<keyword evidence="4" id="KW-0479">Metal-binding</keyword>
<dbReference type="GO" id="GO:0046872">
    <property type="term" value="F:metal ion binding"/>
    <property type="evidence" value="ECO:0007669"/>
    <property type="project" value="UniProtKB-KW"/>
</dbReference>
<name>A0A059A3D2_EUCGR</name>
<gene>
    <name evidence="9" type="ORF">EUGRSUZ_K02281</name>
</gene>
<dbReference type="EMBL" id="KK198763">
    <property type="protein sequence ID" value="KCW48617.1"/>
    <property type="molecule type" value="Genomic_DNA"/>
</dbReference>
<dbReference type="Gramene" id="KCW48617">
    <property type="protein sequence ID" value="KCW48617"/>
    <property type="gene ID" value="EUGRSUZ_K02281"/>
</dbReference>
<dbReference type="PROSITE" id="PS51462">
    <property type="entry name" value="NUDIX"/>
    <property type="match status" value="1"/>
</dbReference>
<keyword evidence="6" id="KW-0460">Magnesium</keyword>
<dbReference type="PANTHER" id="PTHR12629">
    <property type="entry name" value="DIPHOSPHOINOSITOL POLYPHOSPHATE PHOSPHOHYDROLASE"/>
    <property type="match status" value="1"/>
</dbReference>
<evidence type="ECO:0000313" key="9">
    <source>
        <dbReference type="EMBL" id="KCW48617.1"/>
    </source>
</evidence>
<evidence type="ECO:0000256" key="3">
    <source>
        <dbReference type="ARBA" id="ARBA00005582"/>
    </source>
</evidence>
<evidence type="ECO:0000256" key="6">
    <source>
        <dbReference type="ARBA" id="ARBA00022842"/>
    </source>
</evidence>
<dbReference type="STRING" id="71139.A0A059A3D2"/>
<comment type="cofactor">
    <cofactor evidence="2">
        <name>Mg(2+)</name>
        <dbReference type="ChEBI" id="CHEBI:18420"/>
    </cofactor>
</comment>
<dbReference type="GO" id="GO:0005737">
    <property type="term" value="C:cytoplasm"/>
    <property type="evidence" value="ECO:0000318"/>
    <property type="project" value="GO_Central"/>
</dbReference>
<sequence length="204" mass="23568">MGLFLSRNLVNFLVSFSAKKGPVELFPVQIKDVVSLVSRTGRHLQRYEKDRRQVVGCIPYRYRKTDQSSGGGGEELEFLVVSSPKGQRMMFPKGGWELDETIEQAALRESAEEAGVTGTLECKLGEWRYKSKSNGSFHDGHMFPLLVQKELDFWPEKHVRQRRWVTADEAKELCQQLWMKEALELLIQRLRQQKNGQAVERQRA</sequence>
<dbReference type="GO" id="GO:0005634">
    <property type="term" value="C:nucleus"/>
    <property type="evidence" value="ECO:0000318"/>
    <property type="project" value="GO_Central"/>
</dbReference>
<accession>A0A059A3D2</accession>
<dbReference type="Pfam" id="PF00293">
    <property type="entry name" value="NUDIX"/>
    <property type="match status" value="1"/>
</dbReference>
<evidence type="ECO:0000259" key="8">
    <source>
        <dbReference type="PROSITE" id="PS51462"/>
    </source>
</evidence>
<dbReference type="KEGG" id="egr:104425847"/>
<dbReference type="InterPro" id="IPR015797">
    <property type="entry name" value="NUDIX_hydrolase-like_dom_sf"/>
</dbReference>
<dbReference type="InParanoid" id="A0A059A3D2"/>
<protein>
    <recommendedName>
        <fullName evidence="8">Nudix hydrolase domain-containing protein</fullName>
    </recommendedName>
</protein>
<reference evidence="9" key="1">
    <citation type="submission" date="2013-07" db="EMBL/GenBank/DDBJ databases">
        <title>The genome of Eucalyptus grandis.</title>
        <authorList>
            <person name="Schmutz J."/>
            <person name="Hayes R."/>
            <person name="Myburg A."/>
            <person name="Tuskan G."/>
            <person name="Grattapaglia D."/>
            <person name="Rokhsar D.S."/>
        </authorList>
    </citation>
    <scope>NUCLEOTIDE SEQUENCE</scope>
    <source>
        <tissue evidence="9">Leaf extractions</tissue>
    </source>
</reference>
<keyword evidence="7" id="KW-0464">Manganese</keyword>
<evidence type="ECO:0000256" key="4">
    <source>
        <dbReference type="ARBA" id="ARBA00022723"/>
    </source>
</evidence>
<evidence type="ECO:0000256" key="2">
    <source>
        <dbReference type="ARBA" id="ARBA00001946"/>
    </source>
</evidence>
<dbReference type="PANTHER" id="PTHR12629:SF42">
    <property type="entry name" value="OS02G0734300 PROTEIN"/>
    <property type="match status" value="1"/>
</dbReference>
<dbReference type="FunFam" id="3.90.79.10:FF:000022">
    <property type="entry name" value="Nudix hydrolase 17, mitochondrial"/>
    <property type="match status" value="1"/>
</dbReference>
<dbReference type="InterPro" id="IPR000086">
    <property type="entry name" value="NUDIX_hydrolase_dom"/>
</dbReference>
<dbReference type="Gene3D" id="3.90.79.10">
    <property type="entry name" value="Nucleoside Triphosphate Pyrophosphohydrolase"/>
    <property type="match status" value="1"/>
</dbReference>
<dbReference type="SUPFAM" id="SSF55811">
    <property type="entry name" value="Nudix"/>
    <property type="match status" value="1"/>
</dbReference>
<dbReference type="OMA" id="VFVNLKC"/>
<comment type="similarity">
    <text evidence="3">Belongs to the Nudix hydrolase family.</text>
</comment>
<dbReference type="InterPro" id="IPR047198">
    <property type="entry name" value="DDP-like_NUDIX"/>
</dbReference>